<keyword evidence="4" id="KW-1185">Reference proteome</keyword>
<feature type="signal peptide" evidence="2">
    <location>
        <begin position="1"/>
        <end position="25"/>
    </location>
</feature>
<dbReference type="InterPro" id="IPR005064">
    <property type="entry name" value="BUG"/>
</dbReference>
<comment type="caution">
    <text evidence="3">The sequence shown here is derived from an EMBL/GenBank/DDBJ whole genome shotgun (WGS) entry which is preliminary data.</text>
</comment>
<proteinExistence type="inferred from homology"/>
<dbReference type="SUPFAM" id="SSF53850">
    <property type="entry name" value="Periplasmic binding protein-like II"/>
    <property type="match status" value="1"/>
</dbReference>
<dbReference type="RefSeq" id="WP_261502046.1">
    <property type="nucleotide sequence ID" value="NZ_JAODYH010000012.1"/>
</dbReference>
<name>A0ABT2PQQ9_9BURK</name>
<sequence length="330" mass="34703">MKRLVRSLVQASVVAGTLVSALAVAAPFPDKPVRIIVPYLAGGSTDMVTRVVGDQLSLLWKQPVVVDNRSGAAGMVGTSVAANSQADGYTLLVGSVGEFAINPALYKKIAYNAETDFSPVSLIARVPNVLVISPVFAERTRIQTLADLVAYAKAHPKSVNMASAGAGTSTHLVGELFQRMTKVEMSHIPYKGSSAALADLLGGSVDVMFDNLPSSLAFIRSGKLKALAVTTAVRSPALPDVPTIAAAAGLPDYDAGPWFGVLAPSKTPDSVTKKINEDLVRVLQLPVVQAKMREVGAEPSPTTRTEFAEILKRDRVKWGDIVKASGATVD</sequence>
<gene>
    <name evidence="3" type="ORF">N0K08_19400</name>
</gene>
<dbReference type="Proteomes" id="UP001525968">
    <property type="component" value="Unassembled WGS sequence"/>
</dbReference>
<dbReference type="Gene3D" id="3.40.190.150">
    <property type="entry name" value="Bordetella uptake gene, domain 1"/>
    <property type="match status" value="1"/>
</dbReference>
<dbReference type="PIRSF" id="PIRSF017082">
    <property type="entry name" value="YflP"/>
    <property type="match status" value="1"/>
</dbReference>
<dbReference type="Pfam" id="PF03401">
    <property type="entry name" value="TctC"/>
    <property type="match status" value="1"/>
</dbReference>
<evidence type="ECO:0000256" key="1">
    <source>
        <dbReference type="ARBA" id="ARBA00006987"/>
    </source>
</evidence>
<dbReference type="CDD" id="cd13578">
    <property type="entry name" value="PBP2_Bug27"/>
    <property type="match status" value="1"/>
</dbReference>
<feature type="chain" id="PRO_5045488763" evidence="2">
    <location>
        <begin position="26"/>
        <end position="330"/>
    </location>
</feature>
<dbReference type="PANTHER" id="PTHR42928:SF5">
    <property type="entry name" value="BLR1237 PROTEIN"/>
    <property type="match status" value="1"/>
</dbReference>
<dbReference type="PANTHER" id="PTHR42928">
    <property type="entry name" value="TRICARBOXYLATE-BINDING PROTEIN"/>
    <property type="match status" value="1"/>
</dbReference>
<keyword evidence="2" id="KW-0732">Signal</keyword>
<reference evidence="3 4" key="1">
    <citation type="submission" date="2022-09" db="EMBL/GenBank/DDBJ databases">
        <title>Draft genome of isolate Be4.</title>
        <authorList>
            <person name="Sanchez-Castro I."/>
            <person name="Martinez-Rodriguez P."/>
            <person name="Descostes M."/>
            <person name="Merroun M."/>
        </authorList>
    </citation>
    <scope>NUCLEOTIDE SEQUENCE [LARGE SCALE GENOMIC DNA]</scope>
    <source>
        <strain evidence="3 4">Be4</strain>
    </source>
</reference>
<protein>
    <submittedName>
        <fullName evidence="3">Tripartite tricarboxylate transporter substrate binding protein</fullName>
    </submittedName>
</protein>
<evidence type="ECO:0000256" key="2">
    <source>
        <dbReference type="SAM" id="SignalP"/>
    </source>
</evidence>
<dbReference type="InterPro" id="IPR042100">
    <property type="entry name" value="Bug_dom1"/>
</dbReference>
<organism evidence="3 4">
    <name type="scientific">Acidovorax bellezanensis</name>
    <dbReference type="NCBI Taxonomy" id="2976702"/>
    <lineage>
        <taxon>Bacteria</taxon>
        <taxon>Pseudomonadati</taxon>
        <taxon>Pseudomonadota</taxon>
        <taxon>Betaproteobacteria</taxon>
        <taxon>Burkholderiales</taxon>
        <taxon>Comamonadaceae</taxon>
        <taxon>Acidovorax</taxon>
    </lineage>
</organism>
<dbReference type="EMBL" id="JAODYH010000012">
    <property type="protein sequence ID" value="MCT9812804.1"/>
    <property type="molecule type" value="Genomic_DNA"/>
</dbReference>
<evidence type="ECO:0000313" key="3">
    <source>
        <dbReference type="EMBL" id="MCT9812804.1"/>
    </source>
</evidence>
<evidence type="ECO:0000313" key="4">
    <source>
        <dbReference type="Proteomes" id="UP001525968"/>
    </source>
</evidence>
<comment type="similarity">
    <text evidence="1">Belongs to the UPF0065 (bug) family.</text>
</comment>
<dbReference type="Gene3D" id="3.40.190.10">
    <property type="entry name" value="Periplasmic binding protein-like II"/>
    <property type="match status" value="1"/>
</dbReference>
<accession>A0ABT2PQQ9</accession>